<dbReference type="EMBL" id="KZ679686">
    <property type="protein sequence ID" value="PTB51280.1"/>
    <property type="molecule type" value="Genomic_DNA"/>
</dbReference>
<evidence type="ECO:0000313" key="3">
    <source>
        <dbReference type="Proteomes" id="UP000241690"/>
    </source>
</evidence>
<feature type="transmembrane region" description="Helical" evidence="1">
    <location>
        <begin position="36"/>
        <end position="55"/>
    </location>
</feature>
<keyword evidence="3" id="KW-1185">Reference proteome</keyword>
<dbReference type="Proteomes" id="UP000241690">
    <property type="component" value="Unassembled WGS sequence"/>
</dbReference>
<dbReference type="AlphaFoldDB" id="A0A2T4A2J1"/>
<accession>A0A2T4A2J1</accession>
<dbReference type="RefSeq" id="XP_024770957.1">
    <property type="nucleotide sequence ID" value="XM_024913697.1"/>
</dbReference>
<gene>
    <name evidence="2" type="ORF">M431DRAFT_238980</name>
</gene>
<evidence type="ECO:0000256" key="1">
    <source>
        <dbReference type="SAM" id="Phobius"/>
    </source>
</evidence>
<keyword evidence="1" id="KW-0472">Membrane</keyword>
<feature type="transmembrane region" description="Helical" evidence="1">
    <location>
        <begin position="6"/>
        <end position="24"/>
    </location>
</feature>
<name>A0A2T4A2J1_TRIHA</name>
<sequence>MYLWIQDLYGLFSWGTQTFLFLIYKASLVLRVPQLFVFLAIRTVAVLTFTILQYFENFFFLNTFFTFSLLTFFIFLLLFELVYIHFKMSSLLWGYRDGLYRTL</sequence>
<organism evidence="2 3">
    <name type="scientific">Trichoderma harzianum CBS 226.95</name>
    <dbReference type="NCBI Taxonomy" id="983964"/>
    <lineage>
        <taxon>Eukaryota</taxon>
        <taxon>Fungi</taxon>
        <taxon>Dikarya</taxon>
        <taxon>Ascomycota</taxon>
        <taxon>Pezizomycotina</taxon>
        <taxon>Sordariomycetes</taxon>
        <taxon>Hypocreomycetidae</taxon>
        <taxon>Hypocreales</taxon>
        <taxon>Hypocreaceae</taxon>
        <taxon>Trichoderma</taxon>
    </lineage>
</organism>
<reference evidence="2 3" key="1">
    <citation type="submission" date="2016-07" db="EMBL/GenBank/DDBJ databases">
        <title>Multiple horizontal gene transfer events from other fungi enriched the ability of initially mycotrophic Trichoderma (Ascomycota) to feed on dead plant biomass.</title>
        <authorList>
            <consortium name="DOE Joint Genome Institute"/>
            <person name="Aerts A."/>
            <person name="Atanasova L."/>
            <person name="Chenthamara K."/>
            <person name="Zhang J."/>
            <person name="Grujic M."/>
            <person name="Henrissat B."/>
            <person name="Kuo A."/>
            <person name="Salamov A."/>
            <person name="Lipzen A."/>
            <person name="Labutti K."/>
            <person name="Barry K."/>
            <person name="Miao Y."/>
            <person name="Rahimi M.J."/>
            <person name="Shen Q."/>
            <person name="Grigoriev I.V."/>
            <person name="Kubicek C.P."/>
            <person name="Druzhinina I.S."/>
        </authorList>
    </citation>
    <scope>NUCLEOTIDE SEQUENCE [LARGE SCALE GENOMIC DNA]</scope>
    <source>
        <strain evidence="2 3">CBS 226.95</strain>
    </source>
</reference>
<evidence type="ECO:0000313" key="2">
    <source>
        <dbReference type="EMBL" id="PTB51280.1"/>
    </source>
</evidence>
<protein>
    <submittedName>
        <fullName evidence="2">Uncharacterized protein</fullName>
    </submittedName>
</protein>
<dbReference type="GeneID" id="36622260"/>
<feature type="transmembrane region" description="Helical" evidence="1">
    <location>
        <begin position="61"/>
        <end position="86"/>
    </location>
</feature>
<proteinExistence type="predicted"/>
<keyword evidence="1" id="KW-1133">Transmembrane helix</keyword>
<keyword evidence="1" id="KW-0812">Transmembrane</keyword>